<dbReference type="InterPro" id="IPR020843">
    <property type="entry name" value="ER"/>
</dbReference>
<dbReference type="GO" id="GO:0016628">
    <property type="term" value="F:oxidoreductase activity, acting on the CH-CH group of donors, NAD or NADP as acceptor"/>
    <property type="evidence" value="ECO:0007669"/>
    <property type="project" value="InterPro"/>
</dbReference>
<comment type="similarity">
    <text evidence="1">Belongs to the zinc-containing alcohol dehydrogenase family. Quinone oxidoreductase subfamily.</text>
</comment>
<evidence type="ECO:0000256" key="1">
    <source>
        <dbReference type="ARBA" id="ARBA00010371"/>
    </source>
</evidence>
<comment type="caution">
    <text evidence="4">The sequence shown here is derived from an EMBL/GenBank/DDBJ whole genome shotgun (WGS) entry which is preliminary data.</text>
</comment>
<keyword evidence="5" id="KW-1185">Reference proteome</keyword>
<evidence type="ECO:0000313" key="4">
    <source>
        <dbReference type="EMBL" id="KAH9328520.1"/>
    </source>
</evidence>
<protein>
    <recommendedName>
        <fullName evidence="3">Enoyl reductase (ER) domain-containing protein</fullName>
    </recommendedName>
</protein>
<dbReference type="PANTHER" id="PTHR44573">
    <property type="entry name" value="NADPH-DEPENDENT ALKENAL/ONE OXIDOREDUCTASE, CHLOROPLASTIC"/>
    <property type="match status" value="1"/>
</dbReference>
<dbReference type="EMBL" id="JAHRHJ020000001">
    <property type="protein sequence ID" value="KAH9328520.1"/>
    <property type="molecule type" value="Genomic_DNA"/>
</dbReference>
<gene>
    <name evidence="4" type="ORF">KI387_000628</name>
</gene>
<dbReference type="InterPro" id="IPR013154">
    <property type="entry name" value="ADH-like_N"/>
</dbReference>
<evidence type="ECO:0000256" key="2">
    <source>
        <dbReference type="ARBA" id="ARBA00023002"/>
    </source>
</evidence>
<dbReference type="Proteomes" id="UP000824469">
    <property type="component" value="Unassembled WGS sequence"/>
</dbReference>
<dbReference type="SUPFAM" id="SSF50129">
    <property type="entry name" value="GroES-like"/>
    <property type="match status" value="1"/>
</dbReference>
<feature type="domain" description="Enoyl reductase (ER)" evidence="3">
    <location>
        <begin position="14"/>
        <end position="308"/>
    </location>
</feature>
<dbReference type="Gene3D" id="3.40.50.720">
    <property type="entry name" value="NAD(P)-binding Rossmann-like Domain"/>
    <property type="match status" value="1"/>
</dbReference>
<accession>A0AA38LN77</accession>
<keyword evidence="2" id="KW-0560">Oxidoreductase</keyword>
<dbReference type="InterPro" id="IPR044626">
    <property type="entry name" value="AOR-like"/>
</dbReference>
<proteinExistence type="inferred from homology"/>
<dbReference type="PANTHER" id="PTHR44573:SF4">
    <property type="entry name" value="2-METHYLENE-FURAN-3-ONE REDUCTASE-LIKE"/>
    <property type="match status" value="1"/>
</dbReference>
<dbReference type="Pfam" id="PF08240">
    <property type="entry name" value="ADH_N"/>
    <property type="match status" value="1"/>
</dbReference>
<dbReference type="InterPro" id="IPR036291">
    <property type="entry name" value="NAD(P)-bd_dom_sf"/>
</dbReference>
<evidence type="ECO:0000313" key="5">
    <source>
        <dbReference type="Proteomes" id="UP000824469"/>
    </source>
</evidence>
<dbReference type="Gene3D" id="3.90.180.10">
    <property type="entry name" value="Medium-chain alcohol dehydrogenases, catalytic domain"/>
    <property type="match status" value="1"/>
</dbReference>
<dbReference type="AlphaFoldDB" id="A0AA38LN77"/>
<dbReference type="Pfam" id="PF13602">
    <property type="entry name" value="ADH_zinc_N_2"/>
    <property type="match status" value="1"/>
</dbReference>
<dbReference type="InterPro" id="IPR011032">
    <property type="entry name" value="GroES-like_sf"/>
</dbReference>
<sequence length="312" mass="33921">MSKMQKAWFYNEYGSSNVLQFGDLPVPTAGPEEILVKVRAAALNPADFKLRAGAFPHNKFPVVPGCDVCGVVEEVGEGVTKFKKGDEVYCNIQLVIAGRPKPSAGTLAQYTVVEQHLVAHKPNNLSSEEAASLPVALLTGQEAFDMVNFERGQSVFVVGGAGGVGSVAIQLAKHVYGASRIVSNASTGKLEFVKSLGADLVVDYTKQSYDQVPEKFDFVFDTIGDSFKSYVLAKEEAPIIDIAKLEPHPRAKYFFVTSLGSHLDRFREYLESGKVKAVIDPKSPYSFSEVLEAFKHLESGRARGKIVISPIE</sequence>
<dbReference type="CDD" id="cd05289">
    <property type="entry name" value="MDR_like_2"/>
    <property type="match status" value="1"/>
</dbReference>
<reference evidence="4 5" key="1">
    <citation type="journal article" date="2021" name="Nat. Plants">
        <title>The Taxus genome provides insights into paclitaxel biosynthesis.</title>
        <authorList>
            <person name="Xiong X."/>
            <person name="Gou J."/>
            <person name="Liao Q."/>
            <person name="Li Y."/>
            <person name="Zhou Q."/>
            <person name="Bi G."/>
            <person name="Li C."/>
            <person name="Du R."/>
            <person name="Wang X."/>
            <person name="Sun T."/>
            <person name="Guo L."/>
            <person name="Liang H."/>
            <person name="Lu P."/>
            <person name="Wu Y."/>
            <person name="Zhang Z."/>
            <person name="Ro D.K."/>
            <person name="Shang Y."/>
            <person name="Huang S."/>
            <person name="Yan J."/>
        </authorList>
    </citation>
    <scope>NUCLEOTIDE SEQUENCE [LARGE SCALE GENOMIC DNA]</scope>
    <source>
        <strain evidence="4">Ta-2019</strain>
    </source>
</reference>
<dbReference type="OMA" id="AGAFPHN"/>
<dbReference type="SMART" id="SM00829">
    <property type="entry name" value="PKS_ER"/>
    <property type="match status" value="1"/>
</dbReference>
<organism evidence="4 5">
    <name type="scientific">Taxus chinensis</name>
    <name type="common">Chinese yew</name>
    <name type="synonym">Taxus wallichiana var. chinensis</name>
    <dbReference type="NCBI Taxonomy" id="29808"/>
    <lineage>
        <taxon>Eukaryota</taxon>
        <taxon>Viridiplantae</taxon>
        <taxon>Streptophyta</taxon>
        <taxon>Embryophyta</taxon>
        <taxon>Tracheophyta</taxon>
        <taxon>Spermatophyta</taxon>
        <taxon>Pinopsida</taxon>
        <taxon>Pinidae</taxon>
        <taxon>Conifers II</taxon>
        <taxon>Cupressales</taxon>
        <taxon>Taxaceae</taxon>
        <taxon>Taxus</taxon>
    </lineage>
</organism>
<name>A0AA38LN77_TAXCH</name>
<dbReference type="SUPFAM" id="SSF51735">
    <property type="entry name" value="NAD(P)-binding Rossmann-fold domains"/>
    <property type="match status" value="1"/>
</dbReference>
<evidence type="ECO:0000259" key="3">
    <source>
        <dbReference type="SMART" id="SM00829"/>
    </source>
</evidence>